<dbReference type="PROSITE" id="PS50088">
    <property type="entry name" value="ANK_REPEAT"/>
    <property type="match status" value="1"/>
</dbReference>
<evidence type="ECO:0000256" key="1">
    <source>
        <dbReference type="PROSITE-ProRule" id="PRU00023"/>
    </source>
</evidence>
<dbReference type="InterPro" id="IPR013520">
    <property type="entry name" value="Ribonucl_H"/>
</dbReference>
<reference evidence="5" key="1">
    <citation type="journal article" date="2023" name="Commun. Biol.">
        <title>Genome analysis of Parmales, the sister group of diatoms, reveals the evolutionary specialization of diatoms from phago-mixotrophs to photoautotrophs.</title>
        <authorList>
            <person name="Ban H."/>
            <person name="Sato S."/>
            <person name="Yoshikawa S."/>
            <person name="Yamada K."/>
            <person name="Nakamura Y."/>
            <person name="Ichinomiya M."/>
            <person name="Sato N."/>
            <person name="Blanc-Mathieu R."/>
            <person name="Endo H."/>
            <person name="Kuwata A."/>
            <person name="Ogata H."/>
        </authorList>
    </citation>
    <scope>NUCLEOTIDE SEQUENCE [LARGE SCALE GENOMIC DNA]</scope>
    <source>
        <strain evidence="5">NIES 3701</strain>
    </source>
</reference>
<proteinExistence type="predicted"/>
<feature type="domain" description="Exonuclease" evidence="3">
    <location>
        <begin position="161"/>
        <end position="341"/>
    </location>
</feature>
<gene>
    <name evidence="4" type="ORF">TrST_g13086</name>
</gene>
<name>A0A9W7ART3_9STRA</name>
<dbReference type="InterPro" id="IPR036770">
    <property type="entry name" value="Ankyrin_rpt-contain_sf"/>
</dbReference>
<accession>A0A9W7ART3</accession>
<evidence type="ECO:0000313" key="4">
    <source>
        <dbReference type="EMBL" id="GMH75481.1"/>
    </source>
</evidence>
<protein>
    <recommendedName>
        <fullName evidence="3">Exonuclease domain-containing protein</fullName>
    </recommendedName>
</protein>
<keyword evidence="5" id="KW-1185">Reference proteome</keyword>
<dbReference type="InterPro" id="IPR002110">
    <property type="entry name" value="Ankyrin_rpt"/>
</dbReference>
<dbReference type="SUPFAM" id="SSF48403">
    <property type="entry name" value="Ankyrin repeat"/>
    <property type="match status" value="1"/>
</dbReference>
<dbReference type="NCBIfam" id="NF003765">
    <property type="entry name" value="PRK05359.1"/>
    <property type="match status" value="1"/>
</dbReference>
<evidence type="ECO:0000259" key="3">
    <source>
        <dbReference type="SMART" id="SM00479"/>
    </source>
</evidence>
<dbReference type="SUPFAM" id="SSF53098">
    <property type="entry name" value="Ribonuclease H-like"/>
    <property type="match status" value="1"/>
</dbReference>
<comment type="caution">
    <text evidence="4">The sequence shown here is derived from an EMBL/GenBank/DDBJ whole genome shotgun (WGS) entry which is preliminary data.</text>
</comment>
<feature type="compositionally biased region" description="Basic and acidic residues" evidence="2">
    <location>
        <begin position="1"/>
        <end position="10"/>
    </location>
</feature>
<dbReference type="EMBL" id="BRXY01000190">
    <property type="protein sequence ID" value="GMH75481.1"/>
    <property type="molecule type" value="Genomic_DNA"/>
</dbReference>
<evidence type="ECO:0000313" key="5">
    <source>
        <dbReference type="Proteomes" id="UP001165085"/>
    </source>
</evidence>
<sequence>MSKRELDSDAKNSVSSKQVKKLQIDRTDTPPDVHRALMALLTCSLNTKNDATIVSTVEALIKAHGAEVVAGWRDMSKHKHSVTHILVNFNKQKAIAALVPVLGQINTPRSSDLCTPLHLSIWKKNLELSALLIDLGADCTLKNSYGEDCEKLKAQVAQQNNIVFLDLELTAVPSDPSSSILEVAVVVTDMHLSELSRKGWVVKKAAEDMAKLPRWHQKHFQSVEAGGNGLFDDIAGAKALELGVVAKEVLEYVQGYCPKKCCSLAGFSVHGDREVLKKEIPELYSYMSHQIIDVSTIMNLSGKWKPDVLVGKPDQQGGSHRAMSDVVHSIETLKYFKAKLW</sequence>
<dbReference type="Proteomes" id="UP001165085">
    <property type="component" value="Unassembled WGS sequence"/>
</dbReference>
<dbReference type="InterPro" id="IPR012337">
    <property type="entry name" value="RNaseH-like_sf"/>
</dbReference>
<dbReference type="AlphaFoldDB" id="A0A9W7ART3"/>
<keyword evidence="1" id="KW-0040">ANK repeat</keyword>
<dbReference type="Gene3D" id="3.30.420.10">
    <property type="entry name" value="Ribonuclease H-like superfamily/Ribonuclease H"/>
    <property type="match status" value="1"/>
</dbReference>
<evidence type="ECO:0000256" key="2">
    <source>
        <dbReference type="SAM" id="MobiDB-lite"/>
    </source>
</evidence>
<dbReference type="Gene3D" id="1.25.40.20">
    <property type="entry name" value="Ankyrin repeat-containing domain"/>
    <property type="match status" value="1"/>
</dbReference>
<dbReference type="GO" id="GO:0003676">
    <property type="term" value="F:nucleic acid binding"/>
    <property type="evidence" value="ECO:0007669"/>
    <property type="project" value="InterPro"/>
</dbReference>
<feature type="repeat" description="ANK" evidence="1">
    <location>
        <begin position="112"/>
        <end position="144"/>
    </location>
</feature>
<dbReference type="SMART" id="SM00479">
    <property type="entry name" value="EXOIII"/>
    <property type="match status" value="1"/>
</dbReference>
<dbReference type="InterPro" id="IPR036397">
    <property type="entry name" value="RNaseH_sf"/>
</dbReference>
<organism evidence="4 5">
    <name type="scientific">Triparma strigata</name>
    <dbReference type="NCBI Taxonomy" id="1606541"/>
    <lineage>
        <taxon>Eukaryota</taxon>
        <taxon>Sar</taxon>
        <taxon>Stramenopiles</taxon>
        <taxon>Ochrophyta</taxon>
        <taxon>Bolidophyceae</taxon>
        <taxon>Parmales</taxon>
        <taxon>Triparmaceae</taxon>
        <taxon>Triparma</taxon>
    </lineage>
</organism>
<dbReference type="OrthoDB" id="270189at2759"/>
<dbReference type="Pfam" id="PF00929">
    <property type="entry name" value="RNase_T"/>
    <property type="match status" value="1"/>
</dbReference>
<feature type="region of interest" description="Disordered" evidence="2">
    <location>
        <begin position="1"/>
        <end position="27"/>
    </location>
</feature>